<reference evidence="2 3" key="1">
    <citation type="journal article" date="2017" name="BMC Genomics">
        <title>Genome sequencing of 39 Akkermansia muciniphila isolates reveals its population structure, genomic and functional diverisity, and global distribution in mammalian gut microbiotas.</title>
        <authorList>
            <person name="Guo X."/>
            <person name="Li S."/>
            <person name="Zhang J."/>
            <person name="Wu F."/>
            <person name="Li X."/>
            <person name="Wu D."/>
            <person name="Zhang M."/>
            <person name="Ou Z."/>
            <person name="Jie Z."/>
            <person name="Yan Q."/>
            <person name="Li P."/>
            <person name="Yi J."/>
            <person name="Peng Y."/>
        </authorList>
    </citation>
    <scope>NUCLEOTIDE SEQUENCE [LARGE SCALE GENOMIC DNA]</scope>
    <source>
        <strain evidence="2 3">GP24</strain>
    </source>
</reference>
<proteinExistence type="predicted"/>
<sequence length="181" mass="19792">MLNQVVELKREVTAVQIPSGDVLTLPEGERVYITQILGGSYTVATDHGLARISRENADALGAEAAETSPETAELDENATLEERVWDTLKCVYDPEIPVDIVNLGLIYDVTVIELENGLHHVAVKMTLTAPGCGMGPHLVMEAKDRIEALEGVEAADVEMVWDPPWNQEMVSEEGRMKLGLI</sequence>
<dbReference type="NCBIfam" id="TIGR03406">
    <property type="entry name" value="FeS_long_SufT"/>
    <property type="match status" value="1"/>
</dbReference>
<organism evidence="2 3">
    <name type="scientific">Akkermansia muciniphila</name>
    <dbReference type="NCBI Taxonomy" id="239935"/>
    <lineage>
        <taxon>Bacteria</taxon>
        <taxon>Pseudomonadati</taxon>
        <taxon>Verrucomicrobiota</taxon>
        <taxon>Verrucomicrobiia</taxon>
        <taxon>Verrucomicrobiales</taxon>
        <taxon>Akkermansiaceae</taxon>
        <taxon>Akkermansia</taxon>
    </lineage>
</organism>
<gene>
    <name evidence="2" type="primary">sufT</name>
    <name evidence="2" type="ORF">CXU22_07740</name>
</gene>
<protein>
    <submittedName>
        <fullName evidence="2">Putative Fe-S cluster assembly protein SufT</fullName>
    </submittedName>
</protein>
<dbReference type="PANTHER" id="PTHR42831:SF1">
    <property type="entry name" value="FE-S PROTEIN MATURATION AUXILIARY FACTOR YITW"/>
    <property type="match status" value="1"/>
</dbReference>
<name>A0A2N8HCM5_9BACT</name>
<dbReference type="InterPro" id="IPR052339">
    <property type="entry name" value="Fe-S_Maturation_MIP18"/>
</dbReference>
<dbReference type="SUPFAM" id="SSF117916">
    <property type="entry name" value="Fe-S cluster assembly (FSCA) domain-like"/>
    <property type="match status" value="1"/>
</dbReference>
<dbReference type="Proteomes" id="UP000236000">
    <property type="component" value="Unassembled WGS sequence"/>
</dbReference>
<dbReference type="EMBL" id="PJKA01000012">
    <property type="protein sequence ID" value="PNC17636.1"/>
    <property type="molecule type" value="Genomic_DNA"/>
</dbReference>
<comment type="caution">
    <text evidence="2">The sequence shown here is derived from an EMBL/GenBank/DDBJ whole genome shotgun (WGS) entry which is preliminary data.</text>
</comment>
<dbReference type="InterPro" id="IPR034904">
    <property type="entry name" value="FSCA_dom_sf"/>
</dbReference>
<accession>A0A2N8HCM5</accession>
<dbReference type="AlphaFoldDB" id="A0A2N8HCM5"/>
<feature type="domain" description="MIP18 family-like" evidence="1">
    <location>
        <begin position="81"/>
        <end position="157"/>
    </location>
</feature>
<dbReference type="RefSeq" id="WP_102714228.1">
    <property type="nucleotide sequence ID" value="NZ_CABMLK010000001.1"/>
</dbReference>
<dbReference type="InterPro" id="IPR002744">
    <property type="entry name" value="MIP18-like"/>
</dbReference>
<evidence type="ECO:0000259" key="1">
    <source>
        <dbReference type="Pfam" id="PF01883"/>
    </source>
</evidence>
<dbReference type="Gene3D" id="3.30.300.130">
    <property type="entry name" value="Fe-S cluster assembly (FSCA)"/>
    <property type="match status" value="1"/>
</dbReference>
<evidence type="ECO:0000313" key="3">
    <source>
        <dbReference type="Proteomes" id="UP000236000"/>
    </source>
</evidence>
<dbReference type="Pfam" id="PF01883">
    <property type="entry name" value="FeS_assembly_P"/>
    <property type="match status" value="1"/>
</dbReference>
<evidence type="ECO:0000313" key="2">
    <source>
        <dbReference type="EMBL" id="PNC17636.1"/>
    </source>
</evidence>
<dbReference type="PANTHER" id="PTHR42831">
    <property type="entry name" value="FE-S PROTEIN MATURATION AUXILIARY FACTOR YITW"/>
    <property type="match status" value="1"/>
</dbReference>
<dbReference type="OrthoDB" id="9805360at2"/>
<dbReference type="InterPro" id="IPR017776">
    <property type="entry name" value="FeS_assembly_SufT_put"/>
</dbReference>